<sequence length="341" mass="38442">MARRVFIHLGLPKTATTYLQTILWSSRDQLRADGVLLPGDERRDHLWASRVIREDPNLDKHPELHRTSWARLRAELADWDGDGLVSHEFFAAASPRQAAAMVADLAPAEVHLVATAREPLGLFTASWQESLKNRSTVPLPEYARTVSKSPNAIWNWRTLDLRLVLRRWAGDLPPEHVHVLPVHRGGRREAIWETYAALIGVDPSAYDTGQSFPNESMGVVEAETLRRVNEHLGSFERAFDRGVYIRTYLADERLVPRGGDRYWPEPDQVEECRARGRDAVEFVRERGFDVRGDLDDLLVPEVLEPRRSVASVTDAEVAEVAVQLVARMLGDVRDLRGGSAG</sequence>
<dbReference type="SUPFAM" id="SSF52540">
    <property type="entry name" value="P-loop containing nucleoside triphosphate hydrolases"/>
    <property type="match status" value="1"/>
</dbReference>
<organism evidence="1 2">
    <name type="scientific">Nocardioides agariphilus</name>
    <dbReference type="NCBI Taxonomy" id="433664"/>
    <lineage>
        <taxon>Bacteria</taxon>
        <taxon>Bacillati</taxon>
        <taxon>Actinomycetota</taxon>
        <taxon>Actinomycetes</taxon>
        <taxon>Propionibacteriales</taxon>
        <taxon>Nocardioidaceae</taxon>
        <taxon>Nocardioides</taxon>
    </lineage>
</organism>
<protein>
    <recommendedName>
        <fullName evidence="3">Sulfotransferase family protein</fullName>
    </recommendedName>
</protein>
<evidence type="ECO:0008006" key="3">
    <source>
        <dbReference type="Google" id="ProtNLM"/>
    </source>
</evidence>
<dbReference type="EMBL" id="JADKPO010000001">
    <property type="protein sequence ID" value="MBF4766390.1"/>
    <property type="molecule type" value="Genomic_DNA"/>
</dbReference>
<comment type="caution">
    <text evidence="1">The sequence shown here is derived from an EMBL/GenBank/DDBJ whole genome shotgun (WGS) entry which is preliminary data.</text>
</comment>
<keyword evidence="2" id="KW-1185">Reference proteome</keyword>
<accession>A0A930VM48</accession>
<evidence type="ECO:0000313" key="1">
    <source>
        <dbReference type="EMBL" id="MBF4766390.1"/>
    </source>
</evidence>
<proteinExistence type="predicted"/>
<evidence type="ECO:0000313" key="2">
    <source>
        <dbReference type="Proteomes" id="UP000660668"/>
    </source>
</evidence>
<dbReference type="RefSeq" id="WP_194694522.1">
    <property type="nucleotide sequence ID" value="NZ_JADKPO010000001.1"/>
</dbReference>
<name>A0A930VM48_9ACTN</name>
<reference evidence="1" key="1">
    <citation type="submission" date="2020-11" db="EMBL/GenBank/DDBJ databases">
        <title>Nocardioides cynanchi sp. nov., isolated from soil of rhizosphere of Cynanchum wilfordii.</title>
        <authorList>
            <person name="Lee J.-S."/>
            <person name="Suh M.K."/>
            <person name="Kim J.-S."/>
        </authorList>
    </citation>
    <scope>NUCLEOTIDE SEQUENCE</scope>
    <source>
        <strain evidence="1">KCTC 19276</strain>
    </source>
</reference>
<gene>
    <name evidence="1" type="ORF">ISU10_01255</name>
</gene>
<dbReference type="Proteomes" id="UP000660668">
    <property type="component" value="Unassembled WGS sequence"/>
</dbReference>
<dbReference type="InterPro" id="IPR027417">
    <property type="entry name" value="P-loop_NTPase"/>
</dbReference>
<dbReference type="AlphaFoldDB" id="A0A930VM48"/>